<dbReference type="EMBL" id="MT141620">
    <property type="protein sequence ID" value="QJA68471.1"/>
    <property type="molecule type" value="Genomic_DNA"/>
</dbReference>
<dbReference type="EMBL" id="MT141190">
    <property type="protein sequence ID" value="QJA55925.1"/>
    <property type="molecule type" value="Genomic_DNA"/>
</dbReference>
<gene>
    <name evidence="2" type="ORF">MM415A06509_0006</name>
    <name evidence="1" type="ORF">MM415B01966_0004</name>
</gene>
<evidence type="ECO:0000313" key="2">
    <source>
        <dbReference type="EMBL" id="QJA68471.1"/>
    </source>
</evidence>
<dbReference type="AlphaFoldDB" id="A0A6M3IET3"/>
<organism evidence="1">
    <name type="scientific">viral metagenome</name>
    <dbReference type="NCBI Taxonomy" id="1070528"/>
    <lineage>
        <taxon>unclassified sequences</taxon>
        <taxon>metagenomes</taxon>
        <taxon>organismal metagenomes</taxon>
    </lineage>
</organism>
<proteinExistence type="predicted"/>
<name>A0A6M3IET3_9ZZZZ</name>
<evidence type="ECO:0000313" key="1">
    <source>
        <dbReference type="EMBL" id="QJA55925.1"/>
    </source>
</evidence>
<reference evidence="1" key="1">
    <citation type="submission" date="2020-03" db="EMBL/GenBank/DDBJ databases">
        <title>The deep terrestrial virosphere.</title>
        <authorList>
            <person name="Holmfeldt K."/>
            <person name="Nilsson E."/>
            <person name="Simone D."/>
            <person name="Lopez-Fernandez M."/>
            <person name="Wu X."/>
            <person name="de Brujin I."/>
            <person name="Lundin D."/>
            <person name="Andersson A."/>
            <person name="Bertilsson S."/>
            <person name="Dopson M."/>
        </authorList>
    </citation>
    <scope>NUCLEOTIDE SEQUENCE</scope>
    <source>
        <strain evidence="2">MM415A06509</strain>
        <strain evidence="1">MM415B01966</strain>
    </source>
</reference>
<sequence length="92" mass="10562">MSNIEDTINEESLPVNTIAMLNRMIAILSENETNCALSLGTDNNGLLKFKKCLWLVNSQVYGQMETIDMIEEWKELTNDNIQGKRKKRIKSQ</sequence>
<protein>
    <submittedName>
        <fullName evidence="1">Uncharacterized protein</fullName>
    </submittedName>
</protein>
<accession>A0A6M3IET3</accession>